<proteinExistence type="predicted"/>
<dbReference type="AlphaFoldDB" id="A0A6J4LR35"/>
<dbReference type="EMBL" id="CADCTZ010000386">
    <property type="protein sequence ID" value="CAA9338673.1"/>
    <property type="molecule type" value="Genomic_DNA"/>
</dbReference>
<protein>
    <submittedName>
        <fullName evidence="1">Uncharacterized protein</fullName>
    </submittedName>
</protein>
<gene>
    <name evidence="1" type="ORF">AVDCRST_MAG84-2262</name>
</gene>
<accession>A0A6J4LR35</accession>
<organism evidence="1">
    <name type="scientific">uncultured Microcoleus sp</name>
    <dbReference type="NCBI Taxonomy" id="259945"/>
    <lineage>
        <taxon>Bacteria</taxon>
        <taxon>Bacillati</taxon>
        <taxon>Cyanobacteriota</taxon>
        <taxon>Cyanophyceae</taxon>
        <taxon>Oscillatoriophycideae</taxon>
        <taxon>Oscillatoriales</taxon>
        <taxon>Microcoleaceae</taxon>
        <taxon>Microcoleus</taxon>
        <taxon>environmental samples</taxon>
    </lineage>
</organism>
<reference evidence="1" key="1">
    <citation type="submission" date="2020-02" db="EMBL/GenBank/DDBJ databases">
        <authorList>
            <person name="Meier V. D."/>
        </authorList>
    </citation>
    <scope>NUCLEOTIDE SEQUENCE</scope>
    <source>
        <strain evidence="1">AVDCRST_MAG84</strain>
    </source>
</reference>
<evidence type="ECO:0000313" key="1">
    <source>
        <dbReference type="EMBL" id="CAA9338673.1"/>
    </source>
</evidence>
<sequence length="82" mass="9475">MLDNWGFLWLSPAEVGHHQSTSLNRETRGIFKGFSAAFKSLSRILQHRGQVTTFLRNCAPENRVLRERVRYQTGRVSEPECV</sequence>
<name>A0A6J4LR35_9CYAN</name>